<reference evidence="3" key="2">
    <citation type="submission" date="2020-09" db="EMBL/GenBank/DDBJ databases">
        <authorList>
            <person name="Sun Q."/>
            <person name="Zhou Y."/>
        </authorList>
    </citation>
    <scope>NUCLEOTIDE SEQUENCE</scope>
    <source>
        <strain evidence="3">CGMCC 1.12506</strain>
    </source>
</reference>
<dbReference type="Proteomes" id="UP000625735">
    <property type="component" value="Unassembled WGS sequence"/>
</dbReference>
<evidence type="ECO:0000256" key="1">
    <source>
        <dbReference type="SAM" id="SignalP"/>
    </source>
</evidence>
<organism evidence="3 4">
    <name type="scientific">Flavobacterium orientale</name>
    <dbReference type="NCBI Taxonomy" id="1756020"/>
    <lineage>
        <taxon>Bacteria</taxon>
        <taxon>Pseudomonadati</taxon>
        <taxon>Bacteroidota</taxon>
        <taxon>Flavobacteriia</taxon>
        <taxon>Flavobacteriales</taxon>
        <taxon>Flavobacteriaceae</taxon>
        <taxon>Flavobacterium</taxon>
    </lineage>
</organism>
<dbReference type="InterPro" id="IPR024311">
    <property type="entry name" value="Lipocalin-like"/>
</dbReference>
<dbReference type="RefSeq" id="WP_188362310.1">
    <property type="nucleotide sequence ID" value="NZ_BMFG01000006.1"/>
</dbReference>
<keyword evidence="4" id="KW-1185">Reference proteome</keyword>
<comment type="caution">
    <text evidence="3">The sequence shown here is derived from an EMBL/GenBank/DDBJ whole genome shotgun (WGS) entry which is preliminary data.</text>
</comment>
<feature type="signal peptide" evidence="1">
    <location>
        <begin position="1"/>
        <end position="22"/>
    </location>
</feature>
<dbReference type="PROSITE" id="PS51257">
    <property type="entry name" value="PROKAR_LIPOPROTEIN"/>
    <property type="match status" value="1"/>
</dbReference>
<evidence type="ECO:0000259" key="2">
    <source>
        <dbReference type="Pfam" id="PF13648"/>
    </source>
</evidence>
<proteinExistence type="predicted"/>
<evidence type="ECO:0000313" key="3">
    <source>
        <dbReference type="EMBL" id="GGD28894.1"/>
    </source>
</evidence>
<dbReference type="AlphaFoldDB" id="A0A917DDC8"/>
<feature type="chain" id="PRO_5037274018" description="Lipocalin-like domain-containing protein" evidence="1">
    <location>
        <begin position="23"/>
        <end position="140"/>
    </location>
</feature>
<sequence length="140" mass="15267">MKNRSLLFALALSIGLFTASCSDDDNDGETLLPVIGKWNITKVGSVINGQEVLFDAPQNEPGCDKDYIDLKIDNDVNQGEYDSTTTACQLITKTGSYSRSHNNLTTTIDGVTKVQDIMNLTLSELKLKDASGIISVYEKD</sequence>
<evidence type="ECO:0000313" key="4">
    <source>
        <dbReference type="Proteomes" id="UP000625735"/>
    </source>
</evidence>
<dbReference type="EMBL" id="BMFG01000006">
    <property type="protein sequence ID" value="GGD28894.1"/>
    <property type="molecule type" value="Genomic_DNA"/>
</dbReference>
<gene>
    <name evidence="3" type="ORF">GCM10011343_18820</name>
</gene>
<reference evidence="3" key="1">
    <citation type="journal article" date="2014" name="Int. J. Syst. Evol. Microbiol.">
        <title>Complete genome sequence of Corynebacterium casei LMG S-19264T (=DSM 44701T), isolated from a smear-ripened cheese.</title>
        <authorList>
            <consortium name="US DOE Joint Genome Institute (JGI-PGF)"/>
            <person name="Walter F."/>
            <person name="Albersmeier A."/>
            <person name="Kalinowski J."/>
            <person name="Ruckert C."/>
        </authorList>
    </citation>
    <scope>NUCLEOTIDE SEQUENCE</scope>
    <source>
        <strain evidence="3">CGMCC 1.12506</strain>
    </source>
</reference>
<accession>A0A917DDC8</accession>
<feature type="domain" description="Lipocalin-like" evidence="2">
    <location>
        <begin position="35"/>
        <end position="127"/>
    </location>
</feature>
<keyword evidence="1" id="KW-0732">Signal</keyword>
<protein>
    <recommendedName>
        <fullName evidence="2">Lipocalin-like domain-containing protein</fullName>
    </recommendedName>
</protein>
<dbReference type="Pfam" id="PF13648">
    <property type="entry name" value="Lipocalin_4"/>
    <property type="match status" value="1"/>
</dbReference>
<name>A0A917DDC8_9FLAO</name>